<dbReference type="InterPro" id="IPR002413">
    <property type="entry name" value="V5_allergen-like"/>
</dbReference>
<comment type="similarity">
    <text evidence="1">Belongs to the CRISP family.</text>
</comment>
<dbReference type="Proteomes" id="UP000645828">
    <property type="component" value="Unassembled WGS sequence"/>
</dbReference>
<dbReference type="PRINTS" id="PR00838">
    <property type="entry name" value="V5ALLERGEN"/>
</dbReference>
<dbReference type="PROSITE" id="PS01010">
    <property type="entry name" value="CRISP_2"/>
    <property type="match status" value="1"/>
</dbReference>
<dbReference type="GO" id="GO:0005576">
    <property type="term" value="C:extracellular region"/>
    <property type="evidence" value="ECO:0007669"/>
    <property type="project" value="InterPro"/>
</dbReference>
<dbReference type="InterPro" id="IPR001283">
    <property type="entry name" value="CRISP-related"/>
</dbReference>
<name>A0A811YKL0_NYCPR</name>
<evidence type="ECO:0000256" key="1">
    <source>
        <dbReference type="ARBA" id="ARBA00009923"/>
    </source>
</evidence>
<evidence type="ECO:0000313" key="5">
    <source>
        <dbReference type="EMBL" id="CAD7677926.1"/>
    </source>
</evidence>
<comment type="caution">
    <text evidence="3">Lacks conserved residue(s) required for the propagation of feature annotation.</text>
</comment>
<dbReference type="Pfam" id="PF08562">
    <property type="entry name" value="Crisp"/>
    <property type="match status" value="1"/>
</dbReference>
<evidence type="ECO:0000256" key="2">
    <source>
        <dbReference type="ARBA" id="ARBA00023157"/>
    </source>
</evidence>
<evidence type="ECO:0000313" key="6">
    <source>
        <dbReference type="Proteomes" id="UP000645828"/>
    </source>
</evidence>
<protein>
    <submittedName>
        <fullName evidence="5">(raccoon dog) hypothetical protein</fullName>
    </submittedName>
</protein>
<dbReference type="SMART" id="SM00198">
    <property type="entry name" value="SCP"/>
    <property type="match status" value="1"/>
</dbReference>
<feature type="disulfide bond" evidence="3">
    <location>
        <begin position="245"/>
        <end position="263"/>
    </location>
</feature>
<dbReference type="InterPro" id="IPR014044">
    <property type="entry name" value="CAP_dom"/>
</dbReference>
<keyword evidence="6" id="KW-1185">Reference proteome</keyword>
<dbReference type="InterPro" id="IPR003582">
    <property type="entry name" value="ShKT_dom"/>
</dbReference>
<feature type="disulfide bond" evidence="3">
    <location>
        <begin position="254"/>
        <end position="267"/>
    </location>
</feature>
<dbReference type="EMBL" id="CAJHUB010000680">
    <property type="protein sequence ID" value="CAD7677926.1"/>
    <property type="molecule type" value="Genomic_DNA"/>
</dbReference>
<organism evidence="5 6">
    <name type="scientific">Nyctereutes procyonoides</name>
    <name type="common">Raccoon dog</name>
    <name type="synonym">Canis procyonoides</name>
    <dbReference type="NCBI Taxonomy" id="34880"/>
    <lineage>
        <taxon>Eukaryota</taxon>
        <taxon>Metazoa</taxon>
        <taxon>Chordata</taxon>
        <taxon>Craniata</taxon>
        <taxon>Vertebrata</taxon>
        <taxon>Euteleostomi</taxon>
        <taxon>Mammalia</taxon>
        <taxon>Eutheria</taxon>
        <taxon>Laurasiatheria</taxon>
        <taxon>Carnivora</taxon>
        <taxon>Caniformia</taxon>
        <taxon>Canidae</taxon>
        <taxon>Nyctereutes</taxon>
    </lineage>
</organism>
<dbReference type="SUPFAM" id="SSF55797">
    <property type="entry name" value="PR-1-like"/>
    <property type="match status" value="1"/>
</dbReference>
<dbReference type="PRINTS" id="PR00837">
    <property type="entry name" value="V5TPXLIKE"/>
</dbReference>
<dbReference type="Pfam" id="PF00188">
    <property type="entry name" value="CAP"/>
    <property type="match status" value="1"/>
</dbReference>
<accession>A0A811YKL0</accession>
<evidence type="ECO:0000256" key="3">
    <source>
        <dbReference type="PROSITE-ProRule" id="PRU01005"/>
    </source>
</evidence>
<reference evidence="5" key="1">
    <citation type="submission" date="2020-12" db="EMBL/GenBank/DDBJ databases">
        <authorList>
            <consortium name="Molecular Ecology Group"/>
        </authorList>
    </citation>
    <scope>NUCLEOTIDE SEQUENCE</scope>
    <source>
        <strain evidence="5">TBG_1078</strain>
    </source>
</reference>
<keyword evidence="2 3" id="KW-1015">Disulfide bond</keyword>
<dbReference type="InterPro" id="IPR042076">
    <property type="entry name" value="Crisp-like_dom"/>
</dbReference>
<dbReference type="SUPFAM" id="SSF57546">
    <property type="entry name" value="Crisp domain-like"/>
    <property type="match status" value="1"/>
</dbReference>
<dbReference type="InterPro" id="IPR018244">
    <property type="entry name" value="Allrgn_V5/Tpx1_CS"/>
</dbReference>
<dbReference type="Gene3D" id="1.10.10.740">
    <property type="entry name" value="Crisp domain"/>
    <property type="match status" value="1"/>
</dbReference>
<proteinExistence type="inferred from homology"/>
<dbReference type="PROSITE" id="PS51670">
    <property type="entry name" value="SHKT"/>
    <property type="match status" value="1"/>
</dbReference>
<sequence length="274" mass="31168">MTHLVPRFAVLQAMDNHSDHSGGVTMKYFLYLAAAAGFLPISIIRAKLASVPYNTLLTELATAQEEILTVHNTLRRGVVPSASNMLKMNWSEEAAQNARVLSKQCELRESSSLKRRITNTFCGENMHMTTYPISWSNVIKIWHNESKYFKYGEWTPMDSDIEHYTQHYTQVVWATSYLIGCGISSCPKRKLTQYLYICHYCHEGNDPAKRNEPYNAGSPCGDCPNDCENKLCTNPCLYYDEYSNCQIQKRSFGCSAQSVQQFCKASCLCDKKIK</sequence>
<dbReference type="InterPro" id="IPR035940">
    <property type="entry name" value="CAP_sf"/>
</dbReference>
<evidence type="ECO:0000259" key="4">
    <source>
        <dbReference type="PROSITE" id="PS51670"/>
    </source>
</evidence>
<dbReference type="Gene3D" id="3.40.33.10">
    <property type="entry name" value="CAP"/>
    <property type="match status" value="1"/>
</dbReference>
<dbReference type="PANTHER" id="PTHR10334">
    <property type="entry name" value="CYSTEINE-RICH SECRETORY PROTEIN-RELATED"/>
    <property type="match status" value="1"/>
</dbReference>
<feature type="domain" description="ShKT" evidence="4">
    <location>
        <begin position="236"/>
        <end position="269"/>
    </location>
</feature>
<comment type="caution">
    <text evidence="5">The sequence shown here is derived from an EMBL/GenBank/DDBJ whole genome shotgun (WGS) entry which is preliminary data.</text>
</comment>
<dbReference type="FunFam" id="1.10.10.740:FF:000001">
    <property type="entry name" value="Cysteine-rich secretory protein 2"/>
    <property type="match status" value="1"/>
</dbReference>
<dbReference type="AlphaFoldDB" id="A0A811YKL0"/>
<dbReference type="InterPro" id="IPR013871">
    <property type="entry name" value="Cysteine_rich_secretory"/>
</dbReference>
<gene>
    <name evidence="5" type="ORF">NYPRO_LOCUS10724</name>
</gene>
<dbReference type="FunFam" id="3.40.33.10:FF:000005">
    <property type="entry name" value="Cysteine-rich secretory protein 2"/>
    <property type="match status" value="1"/>
</dbReference>